<keyword evidence="7" id="KW-0539">Nucleus</keyword>
<keyword evidence="5" id="KW-0862">Zinc</keyword>
<dbReference type="InterPro" id="IPR013087">
    <property type="entry name" value="Znf_C2H2_type"/>
</dbReference>
<dbReference type="GO" id="GO:0006355">
    <property type="term" value="P:regulation of DNA-templated transcription"/>
    <property type="evidence" value="ECO:0007669"/>
    <property type="project" value="UniProtKB-ARBA"/>
</dbReference>
<comment type="subcellular location">
    <subcellularLocation>
        <location evidence="1">Nucleus</location>
    </subcellularLocation>
</comment>
<protein>
    <recommendedName>
        <fullName evidence="9">C2H2-type domain-containing protein</fullName>
    </recommendedName>
</protein>
<proteinExistence type="predicted"/>
<keyword evidence="2" id="KW-0479">Metal-binding</keyword>
<reference evidence="10 11" key="1">
    <citation type="submission" date="2024-07" db="EMBL/GenBank/DDBJ databases">
        <title>Chromosome-level genome assembly of the water stick insect Ranatra chinensis (Heteroptera: Nepidae).</title>
        <authorList>
            <person name="Liu X."/>
        </authorList>
    </citation>
    <scope>NUCLEOTIDE SEQUENCE [LARGE SCALE GENOMIC DNA]</scope>
    <source>
        <strain evidence="10">Cailab_2021Rc</strain>
        <tissue evidence="10">Muscle</tissue>
    </source>
</reference>
<evidence type="ECO:0000256" key="6">
    <source>
        <dbReference type="ARBA" id="ARBA00023125"/>
    </source>
</evidence>
<keyword evidence="11" id="KW-1185">Reference proteome</keyword>
<feature type="domain" description="C2H2-type" evidence="9">
    <location>
        <begin position="14"/>
        <end position="42"/>
    </location>
</feature>
<evidence type="ECO:0000256" key="8">
    <source>
        <dbReference type="PROSITE-ProRule" id="PRU00042"/>
    </source>
</evidence>
<dbReference type="FunFam" id="3.30.160.60:FF:002343">
    <property type="entry name" value="Zinc finger protein 33A"/>
    <property type="match status" value="1"/>
</dbReference>
<dbReference type="AlphaFoldDB" id="A0ABD0Y8K6"/>
<dbReference type="EMBL" id="JBFDAA010000012">
    <property type="protein sequence ID" value="KAL1123572.1"/>
    <property type="molecule type" value="Genomic_DNA"/>
</dbReference>
<keyword evidence="3" id="KW-0677">Repeat</keyword>
<dbReference type="Gene3D" id="3.30.160.60">
    <property type="entry name" value="Classic Zinc Finger"/>
    <property type="match status" value="4"/>
</dbReference>
<dbReference type="GO" id="GO:0005634">
    <property type="term" value="C:nucleus"/>
    <property type="evidence" value="ECO:0007669"/>
    <property type="project" value="UniProtKB-SubCell"/>
</dbReference>
<dbReference type="InterPro" id="IPR036236">
    <property type="entry name" value="Znf_C2H2_sf"/>
</dbReference>
<evidence type="ECO:0000256" key="2">
    <source>
        <dbReference type="ARBA" id="ARBA00022723"/>
    </source>
</evidence>
<dbReference type="Proteomes" id="UP001558652">
    <property type="component" value="Unassembled WGS sequence"/>
</dbReference>
<evidence type="ECO:0000256" key="4">
    <source>
        <dbReference type="ARBA" id="ARBA00022771"/>
    </source>
</evidence>
<sequence length="163" mass="18724">MFYSLEKSSGSNSFECPHCLRRFGRRSRLTSHIAVAHSSDRPLACAMCDAAFPSLDKLARHARTHTGEKPFACAQCPKAFADKRNLENHVRTHTGERPYACAVCSKAFAVRSHATDHARRVHHRTPEYFQCEHCSKRYRWKNKYRRHLKTSHPDRVATAESSK</sequence>
<dbReference type="Pfam" id="PF00096">
    <property type="entry name" value="zf-C2H2"/>
    <property type="match status" value="3"/>
</dbReference>
<gene>
    <name evidence="10" type="ORF">AAG570_002648</name>
</gene>
<evidence type="ECO:0000313" key="10">
    <source>
        <dbReference type="EMBL" id="KAL1123572.1"/>
    </source>
</evidence>
<dbReference type="PANTHER" id="PTHR16515">
    <property type="entry name" value="PR DOMAIN ZINC FINGER PROTEIN"/>
    <property type="match status" value="1"/>
</dbReference>
<dbReference type="PANTHER" id="PTHR16515:SF49">
    <property type="entry name" value="GASTRULA ZINC FINGER PROTEIN XLCGF49.1-LIKE-RELATED"/>
    <property type="match status" value="1"/>
</dbReference>
<dbReference type="InterPro" id="IPR050331">
    <property type="entry name" value="Zinc_finger"/>
</dbReference>
<comment type="caution">
    <text evidence="10">The sequence shown here is derived from an EMBL/GenBank/DDBJ whole genome shotgun (WGS) entry which is preliminary data.</text>
</comment>
<dbReference type="PROSITE" id="PS00028">
    <property type="entry name" value="ZINC_FINGER_C2H2_1"/>
    <property type="match status" value="5"/>
</dbReference>
<name>A0ABD0Y8K6_9HEMI</name>
<evidence type="ECO:0000256" key="3">
    <source>
        <dbReference type="ARBA" id="ARBA00022737"/>
    </source>
</evidence>
<evidence type="ECO:0000259" key="9">
    <source>
        <dbReference type="PROSITE" id="PS50157"/>
    </source>
</evidence>
<dbReference type="FunFam" id="3.30.160.60:FF:001049">
    <property type="entry name" value="zinc finger protein 319"/>
    <property type="match status" value="1"/>
</dbReference>
<evidence type="ECO:0000256" key="1">
    <source>
        <dbReference type="ARBA" id="ARBA00004123"/>
    </source>
</evidence>
<keyword evidence="6" id="KW-0238">DNA-binding</keyword>
<dbReference type="PROSITE" id="PS50157">
    <property type="entry name" value="ZINC_FINGER_C2H2_2"/>
    <property type="match status" value="5"/>
</dbReference>
<dbReference type="SUPFAM" id="SSF57667">
    <property type="entry name" value="beta-beta-alpha zinc fingers"/>
    <property type="match status" value="3"/>
</dbReference>
<dbReference type="SMART" id="SM00355">
    <property type="entry name" value="ZnF_C2H2"/>
    <property type="match status" value="5"/>
</dbReference>
<feature type="domain" description="C2H2-type" evidence="9">
    <location>
        <begin position="129"/>
        <end position="157"/>
    </location>
</feature>
<feature type="domain" description="C2H2-type" evidence="9">
    <location>
        <begin position="43"/>
        <end position="70"/>
    </location>
</feature>
<feature type="domain" description="C2H2-type" evidence="9">
    <location>
        <begin position="71"/>
        <end position="98"/>
    </location>
</feature>
<evidence type="ECO:0000256" key="7">
    <source>
        <dbReference type="ARBA" id="ARBA00023242"/>
    </source>
</evidence>
<organism evidence="10 11">
    <name type="scientific">Ranatra chinensis</name>
    <dbReference type="NCBI Taxonomy" id="642074"/>
    <lineage>
        <taxon>Eukaryota</taxon>
        <taxon>Metazoa</taxon>
        <taxon>Ecdysozoa</taxon>
        <taxon>Arthropoda</taxon>
        <taxon>Hexapoda</taxon>
        <taxon>Insecta</taxon>
        <taxon>Pterygota</taxon>
        <taxon>Neoptera</taxon>
        <taxon>Paraneoptera</taxon>
        <taxon>Hemiptera</taxon>
        <taxon>Heteroptera</taxon>
        <taxon>Panheteroptera</taxon>
        <taxon>Nepomorpha</taxon>
        <taxon>Nepidae</taxon>
        <taxon>Ranatrinae</taxon>
        <taxon>Ranatra</taxon>
    </lineage>
</organism>
<evidence type="ECO:0000256" key="5">
    <source>
        <dbReference type="ARBA" id="ARBA00022833"/>
    </source>
</evidence>
<dbReference type="GO" id="GO:0003677">
    <property type="term" value="F:DNA binding"/>
    <property type="evidence" value="ECO:0007669"/>
    <property type="project" value="UniProtKB-KW"/>
</dbReference>
<evidence type="ECO:0000313" key="11">
    <source>
        <dbReference type="Proteomes" id="UP001558652"/>
    </source>
</evidence>
<keyword evidence="4 8" id="KW-0863">Zinc-finger</keyword>
<feature type="domain" description="C2H2-type" evidence="9">
    <location>
        <begin position="99"/>
        <end position="127"/>
    </location>
</feature>
<accession>A0ABD0Y8K6</accession>
<dbReference type="GO" id="GO:0008270">
    <property type="term" value="F:zinc ion binding"/>
    <property type="evidence" value="ECO:0007669"/>
    <property type="project" value="UniProtKB-KW"/>
</dbReference>